<dbReference type="RefSeq" id="XP_033523860.1">
    <property type="nucleotide sequence ID" value="XM_033663734.1"/>
</dbReference>
<dbReference type="AlphaFoldDB" id="A0A6A6AGC0"/>
<accession>A0A6A6AGC0</accession>
<evidence type="ECO:0000256" key="2">
    <source>
        <dbReference type="SAM" id="SignalP"/>
    </source>
</evidence>
<feature type="signal peptide" evidence="2">
    <location>
        <begin position="1"/>
        <end position="17"/>
    </location>
</feature>
<evidence type="ECO:0008006" key="5">
    <source>
        <dbReference type="Google" id="ProtNLM"/>
    </source>
</evidence>
<gene>
    <name evidence="3" type="ORF">P153DRAFT_290808</name>
</gene>
<feature type="compositionally biased region" description="Low complexity" evidence="1">
    <location>
        <begin position="173"/>
        <end position="188"/>
    </location>
</feature>
<proteinExistence type="predicted"/>
<evidence type="ECO:0000313" key="4">
    <source>
        <dbReference type="Proteomes" id="UP000799771"/>
    </source>
</evidence>
<dbReference type="PANTHER" id="PTHR38849">
    <property type="entry name" value="SMALL SECRETED PROTEIN"/>
    <property type="match status" value="1"/>
</dbReference>
<dbReference type="PANTHER" id="PTHR38849:SF1">
    <property type="entry name" value="SMALL SECRETED PROTEIN"/>
    <property type="match status" value="1"/>
</dbReference>
<feature type="compositionally biased region" description="Acidic residues" evidence="1">
    <location>
        <begin position="194"/>
        <end position="212"/>
    </location>
</feature>
<feature type="chain" id="PRO_5025445342" description="Small secreted protein" evidence="2">
    <location>
        <begin position="18"/>
        <end position="212"/>
    </location>
</feature>
<dbReference type="GeneID" id="54404166"/>
<reference evidence="3" key="1">
    <citation type="journal article" date="2020" name="Stud. Mycol.">
        <title>101 Dothideomycetes genomes: a test case for predicting lifestyles and emergence of pathogens.</title>
        <authorList>
            <person name="Haridas S."/>
            <person name="Albert R."/>
            <person name="Binder M."/>
            <person name="Bloem J."/>
            <person name="Labutti K."/>
            <person name="Salamov A."/>
            <person name="Andreopoulos B."/>
            <person name="Baker S."/>
            <person name="Barry K."/>
            <person name="Bills G."/>
            <person name="Bluhm B."/>
            <person name="Cannon C."/>
            <person name="Castanera R."/>
            <person name="Culley D."/>
            <person name="Daum C."/>
            <person name="Ezra D."/>
            <person name="Gonzalez J."/>
            <person name="Henrissat B."/>
            <person name="Kuo A."/>
            <person name="Liang C."/>
            <person name="Lipzen A."/>
            <person name="Lutzoni F."/>
            <person name="Magnuson J."/>
            <person name="Mondo S."/>
            <person name="Nolan M."/>
            <person name="Ohm R."/>
            <person name="Pangilinan J."/>
            <person name="Park H.-J."/>
            <person name="Ramirez L."/>
            <person name="Alfaro M."/>
            <person name="Sun H."/>
            <person name="Tritt A."/>
            <person name="Yoshinaga Y."/>
            <person name="Zwiers L.-H."/>
            <person name="Turgeon B."/>
            <person name="Goodwin S."/>
            <person name="Spatafora J."/>
            <person name="Crous P."/>
            <person name="Grigoriev I."/>
        </authorList>
    </citation>
    <scope>NUCLEOTIDE SEQUENCE</scope>
    <source>
        <strain evidence="3">CBS 119687</strain>
    </source>
</reference>
<dbReference type="OrthoDB" id="2151417at2759"/>
<dbReference type="EMBL" id="ML977506">
    <property type="protein sequence ID" value="KAF2129471.1"/>
    <property type="molecule type" value="Genomic_DNA"/>
</dbReference>
<organism evidence="3 4">
    <name type="scientific">Dothidotthia symphoricarpi CBS 119687</name>
    <dbReference type="NCBI Taxonomy" id="1392245"/>
    <lineage>
        <taxon>Eukaryota</taxon>
        <taxon>Fungi</taxon>
        <taxon>Dikarya</taxon>
        <taxon>Ascomycota</taxon>
        <taxon>Pezizomycotina</taxon>
        <taxon>Dothideomycetes</taxon>
        <taxon>Pleosporomycetidae</taxon>
        <taxon>Pleosporales</taxon>
        <taxon>Dothidotthiaceae</taxon>
        <taxon>Dothidotthia</taxon>
    </lineage>
</organism>
<evidence type="ECO:0000313" key="3">
    <source>
        <dbReference type="EMBL" id="KAF2129471.1"/>
    </source>
</evidence>
<feature type="region of interest" description="Disordered" evidence="1">
    <location>
        <begin position="173"/>
        <end position="212"/>
    </location>
</feature>
<name>A0A6A6AGC0_9PLEO</name>
<dbReference type="Proteomes" id="UP000799771">
    <property type="component" value="Unassembled WGS sequence"/>
</dbReference>
<keyword evidence="4" id="KW-1185">Reference proteome</keyword>
<sequence length="212" mass="21706">MLFQTITIFSLAALSAALPHTKRALKARQSGPVLADTTYDAISISGGKAGNAEQEALAAFSGLDLTDMANIDPADIAFLGAVNDVANDAETEAFNPAIEAATGADGDAISAGKIKNKVLKLMATKLELMAKQAQGEDVAAKLATELKKLNNNISIDKASAGSASTALPFTASISGGSKASSKTKSKAAVVNTAADEDEEDAEDDAEEDEDED</sequence>
<protein>
    <recommendedName>
        <fullName evidence="5">Small secreted protein</fullName>
    </recommendedName>
</protein>
<keyword evidence="2" id="KW-0732">Signal</keyword>
<evidence type="ECO:0000256" key="1">
    <source>
        <dbReference type="SAM" id="MobiDB-lite"/>
    </source>
</evidence>